<dbReference type="STRING" id="886293.Sinac_2851"/>
<evidence type="ECO:0000259" key="7">
    <source>
        <dbReference type="PROSITE" id="PS50011"/>
    </source>
</evidence>
<dbReference type="AlphaFoldDB" id="L0DE91"/>
<dbReference type="PROSITE" id="PS00678">
    <property type="entry name" value="WD_REPEATS_1"/>
    <property type="match status" value="3"/>
</dbReference>
<dbReference type="InterPro" id="IPR000719">
    <property type="entry name" value="Prot_kinase_dom"/>
</dbReference>
<evidence type="ECO:0000256" key="4">
    <source>
        <dbReference type="ARBA" id="ARBA00022840"/>
    </source>
</evidence>
<dbReference type="InterPro" id="IPR011009">
    <property type="entry name" value="Kinase-like_dom_sf"/>
</dbReference>
<dbReference type="InterPro" id="IPR017441">
    <property type="entry name" value="Protein_kinase_ATP_BS"/>
</dbReference>
<evidence type="ECO:0000256" key="1">
    <source>
        <dbReference type="ARBA" id="ARBA00022574"/>
    </source>
</evidence>
<dbReference type="InterPro" id="IPR001680">
    <property type="entry name" value="WD40_rpt"/>
</dbReference>
<dbReference type="OrthoDB" id="6111975at2"/>
<dbReference type="Pfam" id="PF00400">
    <property type="entry name" value="WD40"/>
    <property type="match status" value="6"/>
</dbReference>
<dbReference type="RefSeq" id="WP_015246293.1">
    <property type="nucleotide sequence ID" value="NZ_JH621478.1"/>
</dbReference>
<dbReference type="InterPro" id="IPR019775">
    <property type="entry name" value="WD40_repeat_CS"/>
</dbReference>
<keyword evidence="2" id="KW-0677">Repeat</keyword>
<feature type="repeat" description="WD" evidence="5">
    <location>
        <begin position="593"/>
        <end position="627"/>
    </location>
</feature>
<dbReference type="InterPro" id="IPR020472">
    <property type="entry name" value="WD40_PAC1"/>
</dbReference>
<keyword evidence="9" id="KW-1185">Reference proteome</keyword>
<dbReference type="eggNOG" id="COG0515">
    <property type="taxonomic scope" value="Bacteria"/>
</dbReference>
<accession>L0DE91</accession>
<evidence type="ECO:0000256" key="3">
    <source>
        <dbReference type="ARBA" id="ARBA00022741"/>
    </source>
</evidence>
<sequence>MPPASVCPKCHNPLPENAPLGLCVPCTLRIFQEDQSETTVKLRGWKEHLRTTDAEARGQSAEAFAWFDLCETASFQASKGVSGGHDSRERGFGRFVSVETLLNSLIQLELMEPVELQEFLKQFPADLDPKNPEELARGLVRSKRLTEYQAGALLQGKSKGLVIDKYLILDKLGAGGMGMVFKALHRRIKRVVALKVLPPSFAKDETAVRRFRREAEAAAKVSHPNVVAVLDADEFNGLHFFAMEYSAGKDLKRLVETRGPLPAAQAIECVLQAARGLGAAHARGIYHRDIKPSNLLLDPRGTLKVLDLGLARMMDKGAELLGSVEPDPELTRPGSIMGTVAFMAPEQAYNSRSADHRSDIYSLGCTLFYLLTGRPPYDGDTLMARLIAHREEPIPSLIGSQPDLPPVLDVTLRRMMAKSPQDRYQSVDELISALQSCQSFGSTIEEGASWRGLDSPLNVDRSQSKPVNASPLSGLVSGAETSGRFRPWFFRRVAALVLAIGLASLAMVVPARMRAKVREPMASGDLSNSEVRSKRSDKLVLPEPLRSLPESIVPRSDPAPPSIVAKEETKVEPEPVEPVGEIRRFAGHEDRLVESVAVSADGRHALSAGLDCTVRYWKVSTGEEVRRFVHDGPVFSVAFSHDDRLALTGGADKVMRLWDLEAGRELPPFKGFTEPIYSVALSPDGQYALSGSRDKSVRLWDVATRSEIYSLLHEGAVTAVAFSPDGERVLTGSEDKTVRIWKVLAPNEAHDFKSQAKVLCAVFSPDGHRALSGGDDGSVVLWNLDSKRMIRRIEGPHDQVRCVSYLPDSRHALWGTKAGRLILGNVEDDREVDRFGATAGRLGVAVLPDGRHALTSDDDGFVRLWKLPPILE</sequence>
<dbReference type="PANTHER" id="PTHR19879:SF9">
    <property type="entry name" value="TRANSCRIPTION INITIATION FACTOR TFIID SUBUNIT 5"/>
    <property type="match status" value="1"/>
</dbReference>
<dbReference type="PROSITE" id="PS50294">
    <property type="entry name" value="WD_REPEATS_REGION"/>
    <property type="match status" value="3"/>
</dbReference>
<dbReference type="Pfam" id="PF00069">
    <property type="entry name" value="Pkinase"/>
    <property type="match status" value="1"/>
</dbReference>
<dbReference type="EMBL" id="CP003364">
    <property type="protein sequence ID" value="AGA27143.1"/>
    <property type="molecule type" value="Genomic_DNA"/>
</dbReference>
<dbReference type="CDD" id="cd14014">
    <property type="entry name" value="STKc_PknB_like"/>
    <property type="match status" value="1"/>
</dbReference>
<dbReference type="PROSITE" id="PS00107">
    <property type="entry name" value="PROTEIN_KINASE_ATP"/>
    <property type="match status" value="1"/>
</dbReference>
<keyword evidence="8" id="KW-0723">Serine/threonine-protein kinase</keyword>
<dbReference type="Gene3D" id="2.130.10.10">
    <property type="entry name" value="YVTN repeat-like/Quinoprotein amine dehydrogenase"/>
    <property type="match status" value="2"/>
</dbReference>
<gene>
    <name evidence="8" type="ordered locus">Sinac_2851</name>
</gene>
<dbReference type="CDD" id="cd00200">
    <property type="entry name" value="WD40"/>
    <property type="match status" value="1"/>
</dbReference>
<feature type="domain" description="Protein kinase" evidence="7">
    <location>
        <begin position="166"/>
        <end position="441"/>
    </location>
</feature>
<dbReference type="Proteomes" id="UP000010798">
    <property type="component" value="Chromosome"/>
</dbReference>
<keyword evidence="1 5" id="KW-0853">WD repeat</keyword>
<feature type="repeat" description="WD" evidence="5">
    <location>
        <begin position="627"/>
        <end position="668"/>
    </location>
</feature>
<dbReference type="eggNOG" id="COG2319">
    <property type="taxonomic scope" value="Bacteria"/>
</dbReference>
<dbReference type="KEGG" id="saci:Sinac_2851"/>
<keyword evidence="3 6" id="KW-0547">Nucleotide-binding</keyword>
<dbReference type="InterPro" id="IPR015943">
    <property type="entry name" value="WD40/YVTN_repeat-like_dom_sf"/>
</dbReference>
<feature type="binding site" evidence="6">
    <location>
        <position position="195"/>
    </location>
    <ligand>
        <name>ATP</name>
        <dbReference type="ChEBI" id="CHEBI:30616"/>
    </ligand>
</feature>
<keyword evidence="4 6" id="KW-0067">ATP-binding</keyword>
<organism evidence="8 9">
    <name type="scientific">Singulisphaera acidiphila (strain ATCC BAA-1392 / DSM 18658 / VKM B-2454 / MOB10)</name>
    <dbReference type="NCBI Taxonomy" id="886293"/>
    <lineage>
        <taxon>Bacteria</taxon>
        <taxon>Pseudomonadati</taxon>
        <taxon>Planctomycetota</taxon>
        <taxon>Planctomycetia</taxon>
        <taxon>Isosphaerales</taxon>
        <taxon>Isosphaeraceae</taxon>
        <taxon>Singulisphaera</taxon>
    </lineage>
</organism>
<name>L0DE91_SINAD</name>
<dbReference type="InterPro" id="IPR036322">
    <property type="entry name" value="WD40_repeat_dom_sf"/>
</dbReference>
<dbReference type="SUPFAM" id="SSF56112">
    <property type="entry name" value="Protein kinase-like (PK-like)"/>
    <property type="match status" value="1"/>
</dbReference>
<evidence type="ECO:0000256" key="5">
    <source>
        <dbReference type="PROSITE-ProRule" id="PRU00221"/>
    </source>
</evidence>
<evidence type="ECO:0000313" key="8">
    <source>
        <dbReference type="EMBL" id="AGA27143.1"/>
    </source>
</evidence>
<feature type="repeat" description="WD" evidence="5">
    <location>
        <begin position="758"/>
        <end position="792"/>
    </location>
</feature>
<dbReference type="PRINTS" id="PR00320">
    <property type="entry name" value="GPROTEINBRPT"/>
</dbReference>
<reference evidence="8 9" key="1">
    <citation type="submission" date="2012-02" db="EMBL/GenBank/DDBJ databases">
        <title>Complete sequence of chromosome of Singulisphaera acidiphila DSM 18658.</title>
        <authorList>
            <consortium name="US DOE Joint Genome Institute (JGI-PGF)"/>
            <person name="Lucas S."/>
            <person name="Copeland A."/>
            <person name="Lapidus A."/>
            <person name="Glavina del Rio T."/>
            <person name="Dalin E."/>
            <person name="Tice H."/>
            <person name="Bruce D."/>
            <person name="Goodwin L."/>
            <person name="Pitluck S."/>
            <person name="Peters L."/>
            <person name="Ovchinnikova G."/>
            <person name="Chertkov O."/>
            <person name="Kyrpides N."/>
            <person name="Mavromatis K."/>
            <person name="Ivanova N."/>
            <person name="Brettin T."/>
            <person name="Detter J.C."/>
            <person name="Han C."/>
            <person name="Larimer F."/>
            <person name="Land M."/>
            <person name="Hauser L."/>
            <person name="Markowitz V."/>
            <person name="Cheng J.-F."/>
            <person name="Hugenholtz P."/>
            <person name="Woyke T."/>
            <person name="Wu D."/>
            <person name="Tindall B."/>
            <person name="Pomrenke H."/>
            <person name="Brambilla E."/>
            <person name="Klenk H.-P."/>
            <person name="Eisen J.A."/>
        </authorList>
    </citation>
    <scope>NUCLEOTIDE SEQUENCE [LARGE SCALE GENOMIC DNA]</scope>
    <source>
        <strain evidence="9">ATCC BAA-1392 / DSM 18658 / VKM B-2454 / MOB10</strain>
    </source>
</reference>
<dbReference type="HOGENOM" id="CLU_000288_135_4_0"/>
<feature type="repeat" description="WD" evidence="5">
    <location>
        <begin position="710"/>
        <end position="743"/>
    </location>
</feature>
<dbReference type="GO" id="GO:0004674">
    <property type="term" value="F:protein serine/threonine kinase activity"/>
    <property type="evidence" value="ECO:0007669"/>
    <property type="project" value="UniProtKB-KW"/>
</dbReference>
<dbReference type="SMART" id="SM00220">
    <property type="entry name" value="S_TKc"/>
    <property type="match status" value="1"/>
</dbReference>
<protein>
    <submittedName>
        <fullName evidence="8">Serine/threonine protein kinase</fullName>
    </submittedName>
</protein>
<keyword evidence="8" id="KW-0808">Transferase</keyword>
<evidence type="ECO:0000256" key="6">
    <source>
        <dbReference type="PROSITE-ProRule" id="PRU10141"/>
    </source>
</evidence>
<evidence type="ECO:0000313" key="9">
    <source>
        <dbReference type="Proteomes" id="UP000010798"/>
    </source>
</evidence>
<dbReference type="InterPro" id="IPR008271">
    <property type="entry name" value="Ser/Thr_kinase_AS"/>
</dbReference>
<dbReference type="SUPFAM" id="SSF50978">
    <property type="entry name" value="WD40 repeat-like"/>
    <property type="match status" value="1"/>
</dbReference>
<dbReference type="Gene3D" id="3.30.200.20">
    <property type="entry name" value="Phosphorylase Kinase, domain 1"/>
    <property type="match status" value="1"/>
</dbReference>
<dbReference type="PROSITE" id="PS00108">
    <property type="entry name" value="PROTEIN_KINASE_ST"/>
    <property type="match status" value="1"/>
</dbReference>
<proteinExistence type="predicted"/>
<dbReference type="PROSITE" id="PS50011">
    <property type="entry name" value="PROTEIN_KINASE_DOM"/>
    <property type="match status" value="1"/>
</dbReference>
<dbReference type="PROSITE" id="PS50082">
    <property type="entry name" value="WD_REPEATS_2"/>
    <property type="match status" value="5"/>
</dbReference>
<keyword evidence="8" id="KW-0418">Kinase</keyword>
<dbReference type="GO" id="GO:0005524">
    <property type="term" value="F:ATP binding"/>
    <property type="evidence" value="ECO:0007669"/>
    <property type="project" value="UniProtKB-UniRule"/>
</dbReference>
<dbReference type="PANTHER" id="PTHR19879">
    <property type="entry name" value="TRANSCRIPTION INITIATION FACTOR TFIID"/>
    <property type="match status" value="1"/>
</dbReference>
<evidence type="ECO:0000256" key="2">
    <source>
        <dbReference type="ARBA" id="ARBA00022737"/>
    </source>
</evidence>
<feature type="repeat" description="WD" evidence="5">
    <location>
        <begin position="669"/>
        <end position="710"/>
    </location>
</feature>
<dbReference type="Gene3D" id="1.10.510.10">
    <property type="entry name" value="Transferase(Phosphotransferase) domain 1"/>
    <property type="match status" value="1"/>
</dbReference>
<dbReference type="SMART" id="SM00320">
    <property type="entry name" value="WD40"/>
    <property type="match status" value="7"/>
</dbReference>